<comment type="caution">
    <text evidence="1">The sequence shown here is derived from an EMBL/GenBank/DDBJ whole genome shotgun (WGS) entry which is preliminary data.</text>
</comment>
<evidence type="ECO:0000313" key="2">
    <source>
        <dbReference type="Proteomes" id="UP001148299"/>
    </source>
</evidence>
<proteinExistence type="predicted"/>
<evidence type="ECO:0008006" key="3">
    <source>
        <dbReference type="Google" id="ProtNLM"/>
    </source>
</evidence>
<accession>A0A9W9UVY9</accession>
<protein>
    <recommendedName>
        <fullName evidence="3">GIY-YIG domain-containing protein</fullName>
    </recommendedName>
</protein>
<dbReference type="EMBL" id="JAPZBR010000003">
    <property type="protein sequence ID" value="KAJ5357400.1"/>
    <property type="molecule type" value="Genomic_DNA"/>
</dbReference>
<evidence type="ECO:0000313" key="1">
    <source>
        <dbReference type="EMBL" id="KAJ5357400.1"/>
    </source>
</evidence>
<keyword evidence="2" id="KW-1185">Reference proteome</keyword>
<sequence length="455" mass="52983">MRQTELVLERKISNFDTPIDAKLPRPLELTPFDRRNCLEHLLLKVSELHSERYGEVLERHPSLDVCSKLENNLTPGVRLVSDRELFSLDGLRSIGGDFEASVAGIYMHILWSPNNTQSFWLYVGQARNLGNRISDHNDRIYRRKHPSLHYHVWDSQEDMCSEFVILAISKNEAEDQNMSRYEQCLLNLLEMWMACLFRTLTAKDLDTYLPPSVDRSSAGRHLNVVPPVWQRFHDEDPQTRKEIFDRAAFEELLRSADPAVRLWARHATASYNDLRNSSDPRLRRYWFENNRRQLQRAWTANEQRAIEHMKVYQIEGKEVTVCCSRGRDRGYFSCGKFNFSLPQSLGTSSGSKLFVQFHLYESAVSHRYASQAMPYDPASRLVISIKGCNTFGVKFDKWLQSPGKRIPMKINTLVDMLEGIPLTEIRGLSRRWIVIRPEEKSPRETHYTNEDLGFV</sequence>
<dbReference type="AlphaFoldDB" id="A0A9W9UVY9"/>
<name>A0A9W9UVY9_PENBR</name>
<dbReference type="CDD" id="cd00719">
    <property type="entry name" value="GIY-YIG_SF"/>
    <property type="match status" value="1"/>
</dbReference>
<gene>
    <name evidence="1" type="ORF">N7541_004558</name>
</gene>
<reference evidence="1" key="2">
    <citation type="journal article" date="2023" name="IMA Fungus">
        <title>Comparative genomic study of the Penicillium genus elucidates a diverse pangenome and 15 lateral gene transfer events.</title>
        <authorList>
            <person name="Petersen C."/>
            <person name="Sorensen T."/>
            <person name="Nielsen M.R."/>
            <person name="Sondergaard T.E."/>
            <person name="Sorensen J.L."/>
            <person name="Fitzpatrick D.A."/>
            <person name="Frisvad J.C."/>
            <person name="Nielsen K.L."/>
        </authorList>
    </citation>
    <scope>NUCLEOTIDE SEQUENCE</scope>
    <source>
        <strain evidence="1">IBT 35675</strain>
    </source>
</reference>
<organism evidence="1 2">
    <name type="scientific">Penicillium brevicompactum</name>
    <dbReference type="NCBI Taxonomy" id="5074"/>
    <lineage>
        <taxon>Eukaryota</taxon>
        <taxon>Fungi</taxon>
        <taxon>Dikarya</taxon>
        <taxon>Ascomycota</taxon>
        <taxon>Pezizomycotina</taxon>
        <taxon>Eurotiomycetes</taxon>
        <taxon>Eurotiomycetidae</taxon>
        <taxon>Eurotiales</taxon>
        <taxon>Aspergillaceae</taxon>
        <taxon>Penicillium</taxon>
    </lineage>
</organism>
<dbReference type="Proteomes" id="UP001148299">
    <property type="component" value="Unassembled WGS sequence"/>
</dbReference>
<reference evidence="1" key="1">
    <citation type="submission" date="2022-12" db="EMBL/GenBank/DDBJ databases">
        <authorList>
            <person name="Petersen C."/>
        </authorList>
    </citation>
    <scope>NUCLEOTIDE SEQUENCE</scope>
    <source>
        <strain evidence="1">IBT 35675</strain>
    </source>
</reference>